<evidence type="ECO:0000256" key="4">
    <source>
        <dbReference type="ARBA" id="ARBA00015132"/>
    </source>
</evidence>
<evidence type="ECO:0000256" key="5">
    <source>
        <dbReference type="ARBA" id="ARBA00023002"/>
    </source>
</evidence>
<evidence type="ECO:0000256" key="3">
    <source>
        <dbReference type="ARBA" id="ARBA00012954"/>
    </source>
</evidence>
<feature type="binding site" evidence="11">
    <location>
        <position position="86"/>
    </location>
    <ligand>
        <name>NAD(+)</name>
        <dbReference type="ChEBI" id="CHEBI:57540"/>
    </ligand>
</feature>
<dbReference type="NCBIfam" id="TIGR03026">
    <property type="entry name" value="NDP-sugDHase"/>
    <property type="match status" value="1"/>
</dbReference>
<dbReference type="Gene3D" id="3.40.50.720">
    <property type="entry name" value="NAD(P)-binding Rossmann-like Domain"/>
    <property type="match status" value="2"/>
</dbReference>
<feature type="active site" description="Nucleophile" evidence="9">
    <location>
        <position position="262"/>
    </location>
</feature>
<dbReference type="SUPFAM" id="SSF51735">
    <property type="entry name" value="NAD(P)-binding Rossmann-fold domains"/>
    <property type="match status" value="1"/>
</dbReference>
<dbReference type="EMBL" id="CAADFQ010000120">
    <property type="protein sequence ID" value="VFK35474.1"/>
    <property type="molecule type" value="Genomic_DNA"/>
</dbReference>
<dbReference type="AlphaFoldDB" id="A0A451BG87"/>
<dbReference type="InterPro" id="IPR017476">
    <property type="entry name" value="UDP-Glc/GDP-Man"/>
</dbReference>
<dbReference type="PIRSF" id="PIRSF000124">
    <property type="entry name" value="UDPglc_GDPman_dh"/>
    <property type="match status" value="1"/>
</dbReference>
<feature type="binding site" evidence="10">
    <location>
        <begin position="151"/>
        <end position="154"/>
    </location>
    <ligand>
        <name>substrate</name>
    </ligand>
</feature>
<comment type="pathway">
    <text evidence="1">Nucleotide-sugar biosynthesis; UDP-alpha-D-glucuronate biosynthesis; UDP-alpha-D-glucuronate from UDP-alpha-D-glucose: step 1/1.</text>
</comment>
<feature type="binding site" evidence="11">
    <location>
        <position position="35"/>
    </location>
    <ligand>
        <name>NAD(+)</name>
        <dbReference type="ChEBI" id="CHEBI:57540"/>
    </ligand>
</feature>
<evidence type="ECO:0000256" key="8">
    <source>
        <dbReference type="PIRNR" id="PIRNR000124"/>
    </source>
</evidence>
<evidence type="ECO:0000256" key="2">
    <source>
        <dbReference type="ARBA" id="ARBA00006601"/>
    </source>
</evidence>
<dbReference type="SUPFAM" id="SSF52413">
    <property type="entry name" value="UDP-glucose/GDP-mannose dehydrogenase C-terminal domain"/>
    <property type="match status" value="1"/>
</dbReference>
<evidence type="ECO:0000259" key="12">
    <source>
        <dbReference type="SMART" id="SM00984"/>
    </source>
</evidence>
<feature type="binding site" evidence="10">
    <location>
        <position position="323"/>
    </location>
    <ligand>
        <name>substrate</name>
    </ligand>
</feature>
<dbReference type="Gene3D" id="1.20.5.100">
    <property type="entry name" value="Cytochrome c1, transmembrane anchor, C-terminal"/>
    <property type="match status" value="1"/>
</dbReference>
<gene>
    <name evidence="14" type="ORF">BECKMB1821H_GA0114242_11192</name>
    <name evidence="13" type="ORF">BECKMB1821I_GA0114274_11202</name>
</gene>
<evidence type="ECO:0000256" key="1">
    <source>
        <dbReference type="ARBA" id="ARBA00004701"/>
    </source>
</evidence>
<evidence type="ECO:0000256" key="11">
    <source>
        <dbReference type="PIRSR" id="PIRSR500134-3"/>
    </source>
</evidence>
<protein>
    <recommendedName>
        <fullName evidence="4 8">UDP-glucose 6-dehydrogenase</fullName>
        <ecNumber evidence="3 8">1.1.1.22</ecNumber>
    </recommendedName>
</protein>
<dbReference type="GO" id="GO:0000271">
    <property type="term" value="P:polysaccharide biosynthetic process"/>
    <property type="evidence" value="ECO:0007669"/>
    <property type="project" value="InterPro"/>
</dbReference>
<reference evidence="14" key="1">
    <citation type="submission" date="2019-02" db="EMBL/GenBank/DDBJ databases">
        <authorList>
            <person name="Gruber-Vodicka R. H."/>
            <person name="Seah K. B. B."/>
        </authorList>
    </citation>
    <scope>NUCLEOTIDE SEQUENCE</scope>
    <source>
        <strain evidence="14">BECK_BZ198</strain>
        <strain evidence="13">BECK_BZ199</strain>
    </source>
</reference>
<feature type="binding site" evidence="10">
    <location>
        <position position="206"/>
    </location>
    <ligand>
        <name>substrate</name>
    </ligand>
</feature>
<feature type="binding site" evidence="10">
    <location>
        <position position="259"/>
    </location>
    <ligand>
        <name>substrate</name>
    </ligand>
</feature>
<dbReference type="InterPro" id="IPR036291">
    <property type="entry name" value="NAD(P)-bd_dom_sf"/>
</dbReference>
<dbReference type="InterPro" id="IPR001732">
    <property type="entry name" value="UDP-Glc/GDP-Man_DH_N"/>
</dbReference>
<feature type="binding site" evidence="11">
    <location>
        <position position="265"/>
    </location>
    <ligand>
        <name>NAD(+)</name>
        <dbReference type="ChEBI" id="CHEBI:57540"/>
    </ligand>
</feature>
<accession>A0A451BG87</accession>
<evidence type="ECO:0000256" key="9">
    <source>
        <dbReference type="PIRSR" id="PIRSR500134-1"/>
    </source>
</evidence>
<dbReference type="GO" id="GO:0003979">
    <property type="term" value="F:UDP-glucose 6-dehydrogenase activity"/>
    <property type="evidence" value="ECO:0007669"/>
    <property type="project" value="UniProtKB-EC"/>
</dbReference>
<feature type="domain" description="UDP-glucose/GDP-mannose dehydrogenase C-terminal" evidence="12">
    <location>
        <begin position="316"/>
        <end position="418"/>
    </location>
</feature>
<keyword evidence="6 8" id="KW-0520">NAD</keyword>
<dbReference type="UniPathway" id="UPA00038">
    <property type="reaction ID" value="UER00491"/>
</dbReference>
<evidence type="ECO:0000313" key="14">
    <source>
        <dbReference type="EMBL" id="VFK77286.1"/>
    </source>
</evidence>
<comment type="similarity">
    <text evidence="2 8">Belongs to the UDP-glucose/GDP-mannose dehydrogenase family.</text>
</comment>
<dbReference type="EMBL" id="CAADGH010000119">
    <property type="protein sequence ID" value="VFK77286.1"/>
    <property type="molecule type" value="Genomic_DNA"/>
</dbReference>
<name>A0A451BG87_9GAMM</name>
<evidence type="ECO:0000256" key="7">
    <source>
        <dbReference type="ARBA" id="ARBA00047473"/>
    </source>
</evidence>
<dbReference type="Pfam" id="PF03720">
    <property type="entry name" value="UDPG_MGDP_dh_C"/>
    <property type="match status" value="1"/>
</dbReference>
<dbReference type="InterPro" id="IPR008927">
    <property type="entry name" value="6-PGluconate_DH-like_C_sf"/>
</dbReference>
<dbReference type="EC" id="1.1.1.22" evidence="3 8"/>
<dbReference type="GO" id="GO:0051287">
    <property type="term" value="F:NAD binding"/>
    <property type="evidence" value="ECO:0007669"/>
    <property type="project" value="InterPro"/>
</dbReference>
<feature type="binding site" evidence="11">
    <location>
        <position position="121"/>
    </location>
    <ligand>
        <name>NAD(+)</name>
        <dbReference type="ChEBI" id="CHEBI:57540"/>
    </ligand>
</feature>
<feature type="binding site" evidence="10">
    <location>
        <begin position="251"/>
        <end position="255"/>
    </location>
    <ligand>
        <name>substrate</name>
    </ligand>
</feature>
<sequence>MNIAIIGTGYVGLVSGACFAEFGANVTCVDLDEHKLDLLNQGRIPIYEPGLQALVSQNIRAERLHFSRDFSVPVGAADMVFITVGTQARDDGFVDLSHVHEAARMLAPYLSEYTVVVNKSTAPMGTVRRLHRIIRTTNPKADFDIASNPEFLREGAAIADFMRPDRVVIGVESARAQTLLRALYEPLASTGIPILATNPETAELIKYACNAFLAAKIGFINEMSALCEVVGADVRQVAQGMGLDRRIGPEFLRAGPGYGGACFPKDTMALARIAREYHTPCRITEAVVEANTTQKRRMIEKIRQALGGSEAGKQLGVLGLTFKPETDDMRQAPALTILPALRERGAQIRAHDPQGMREAIKILPKGIHYCADIRETLTGVDALVLLTEWNIYCDLDVDWVFNLMRGNVFIDLRNIYEPNRMKKAGFDYFCVG</sequence>
<dbReference type="InterPro" id="IPR014026">
    <property type="entry name" value="UDP-Glc/GDP-Man_DH_dimer"/>
</dbReference>
<dbReference type="PANTHER" id="PTHR43750">
    <property type="entry name" value="UDP-GLUCOSE 6-DEHYDROGENASE TUAD"/>
    <property type="match status" value="1"/>
</dbReference>
<dbReference type="GO" id="GO:0006065">
    <property type="term" value="P:UDP-glucuronate biosynthetic process"/>
    <property type="evidence" value="ECO:0007669"/>
    <property type="project" value="UniProtKB-UniPathway"/>
</dbReference>
<dbReference type="Pfam" id="PF00984">
    <property type="entry name" value="UDPG_MGDP_dh"/>
    <property type="match status" value="1"/>
</dbReference>
<feature type="binding site" evidence="11">
    <location>
        <position position="330"/>
    </location>
    <ligand>
        <name>NAD(+)</name>
        <dbReference type="ChEBI" id="CHEBI:57540"/>
    </ligand>
</feature>
<dbReference type="Pfam" id="PF03721">
    <property type="entry name" value="UDPG_MGDP_dh_N"/>
    <property type="match status" value="1"/>
</dbReference>
<comment type="catalytic activity">
    <reaction evidence="7 8">
        <text>UDP-alpha-D-glucose + 2 NAD(+) + H2O = UDP-alpha-D-glucuronate + 2 NADH + 3 H(+)</text>
        <dbReference type="Rhea" id="RHEA:23596"/>
        <dbReference type="ChEBI" id="CHEBI:15377"/>
        <dbReference type="ChEBI" id="CHEBI:15378"/>
        <dbReference type="ChEBI" id="CHEBI:57540"/>
        <dbReference type="ChEBI" id="CHEBI:57945"/>
        <dbReference type="ChEBI" id="CHEBI:58052"/>
        <dbReference type="ChEBI" id="CHEBI:58885"/>
        <dbReference type="EC" id="1.1.1.22"/>
    </reaction>
</comment>
<keyword evidence="5 8" id="KW-0560">Oxidoreductase</keyword>
<dbReference type="PANTHER" id="PTHR43750:SF3">
    <property type="entry name" value="UDP-GLUCOSE 6-DEHYDROGENASE TUAD"/>
    <property type="match status" value="1"/>
</dbReference>
<feature type="binding site" evidence="11">
    <location>
        <position position="30"/>
    </location>
    <ligand>
        <name>NAD(+)</name>
        <dbReference type="ChEBI" id="CHEBI:57540"/>
    </ligand>
</feature>
<dbReference type="InterPro" id="IPR028357">
    <property type="entry name" value="UDPglc_DH_bac"/>
</dbReference>
<evidence type="ECO:0000313" key="13">
    <source>
        <dbReference type="EMBL" id="VFK35474.1"/>
    </source>
</evidence>
<evidence type="ECO:0000256" key="6">
    <source>
        <dbReference type="ARBA" id="ARBA00023027"/>
    </source>
</evidence>
<dbReference type="PIRSF" id="PIRSF500134">
    <property type="entry name" value="UDPglc_DH_bac"/>
    <property type="match status" value="1"/>
</dbReference>
<dbReference type="SMART" id="SM00984">
    <property type="entry name" value="UDPG_MGDP_dh_C"/>
    <property type="match status" value="1"/>
</dbReference>
<feature type="binding site" evidence="11">
    <location>
        <position position="154"/>
    </location>
    <ligand>
        <name>NAD(+)</name>
        <dbReference type="ChEBI" id="CHEBI:57540"/>
    </ligand>
</feature>
<dbReference type="InterPro" id="IPR014027">
    <property type="entry name" value="UDP-Glc/GDP-Man_DH_C"/>
</dbReference>
<dbReference type="SUPFAM" id="SSF48179">
    <property type="entry name" value="6-phosphogluconate dehydrogenase C-terminal domain-like"/>
    <property type="match status" value="1"/>
</dbReference>
<evidence type="ECO:0000256" key="10">
    <source>
        <dbReference type="PIRSR" id="PIRSR500134-2"/>
    </source>
</evidence>
<dbReference type="InterPro" id="IPR036220">
    <property type="entry name" value="UDP-Glc/GDP-Man_DH_C_sf"/>
</dbReference>
<organism evidence="14">
    <name type="scientific">Candidatus Kentrum sp. MB</name>
    <dbReference type="NCBI Taxonomy" id="2138164"/>
    <lineage>
        <taxon>Bacteria</taxon>
        <taxon>Pseudomonadati</taxon>
        <taxon>Pseudomonadota</taxon>
        <taxon>Gammaproteobacteria</taxon>
        <taxon>Candidatus Kentrum</taxon>
    </lineage>
</organism>
<proteinExistence type="inferred from homology"/>